<evidence type="ECO:0000256" key="1">
    <source>
        <dbReference type="SAM" id="Phobius"/>
    </source>
</evidence>
<keyword evidence="1" id="KW-0812">Transmembrane</keyword>
<feature type="transmembrane region" description="Helical" evidence="1">
    <location>
        <begin position="21"/>
        <end position="40"/>
    </location>
</feature>
<evidence type="ECO:0000313" key="2">
    <source>
        <dbReference type="EMBL" id="GFG59776.1"/>
    </source>
</evidence>
<protein>
    <recommendedName>
        <fullName evidence="4">DUF2306 domain-containing protein</fullName>
    </recommendedName>
</protein>
<keyword evidence="1" id="KW-1133">Transmembrane helix</keyword>
<gene>
    <name evidence="2" type="ORF">MMUR_39120</name>
</gene>
<accession>A0A7I9WR82</accession>
<organism evidence="2 3">
    <name type="scientific">Mycolicibacterium murale</name>
    <dbReference type="NCBI Taxonomy" id="182220"/>
    <lineage>
        <taxon>Bacteria</taxon>
        <taxon>Bacillati</taxon>
        <taxon>Actinomycetota</taxon>
        <taxon>Actinomycetes</taxon>
        <taxon>Mycobacteriales</taxon>
        <taxon>Mycobacteriaceae</taxon>
        <taxon>Mycolicibacterium</taxon>
    </lineage>
</organism>
<feature type="transmembrane region" description="Helical" evidence="1">
    <location>
        <begin position="63"/>
        <end position="85"/>
    </location>
</feature>
<feature type="transmembrane region" description="Helical" evidence="1">
    <location>
        <begin position="170"/>
        <end position="191"/>
    </location>
</feature>
<dbReference type="EMBL" id="BLKT01000003">
    <property type="protein sequence ID" value="GFG59776.1"/>
    <property type="molecule type" value="Genomic_DNA"/>
</dbReference>
<proteinExistence type="predicted"/>
<dbReference type="AlphaFoldDB" id="A0A7I9WR82"/>
<keyword evidence="3" id="KW-1185">Reference proteome</keyword>
<comment type="caution">
    <text evidence="2">The sequence shown here is derived from an EMBL/GenBank/DDBJ whole genome shotgun (WGS) entry which is preliminary data.</text>
</comment>
<dbReference type="InterPro" id="IPR018750">
    <property type="entry name" value="DUF2306_membrane"/>
</dbReference>
<name>A0A7I9WR82_9MYCO</name>
<keyword evidence="1" id="KW-0472">Membrane</keyword>
<evidence type="ECO:0008006" key="4">
    <source>
        <dbReference type="Google" id="ProtNLM"/>
    </source>
</evidence>
<evidence type="ECO:0000313" key="3">
    <source>
        <dbReference type="Proteomes" id="UP000465241"/>
    </source>
</evidence>
<sequence length="244" mass="26900">MTFHAPHSNPTSLQRCRGIPWLVVLLTSLVVAVYFPAQYLTDTLAELARRDTGLAGTYAERPAVIQAVFYLHIVSAGLALLIGGFQFSQRLRRAAPRVHRWIGRVYVPSVLIGGATGLVMAFFSSVAFIGLFGFGTLAVLWMWTTSCGYRSIRAGKVAEHQAWMIRSYALTYAAPTLRLWLILLLAVQLPFGVDGAVAAANAYAPVPFLCWLPNLVVAEWIIRHKRLPSVIRTAADDRRAAHLV</sequence>
<reference evidence="2 3" key="1">
    <citation type="journal article" date="2019" name="Emerg. Microbes Infect.">
        <title>Comprehensive subspecies identification of 175 nontuberculous mycobacteria species based on 7547 genomic profiles.</title>
        <authorList>
            <person name="Matsumoto Y."/>
            <person name="Kinjo T."/>
            <person name="Motooka D."/>
            <person name="Nabeya D."/>
            <person name="Jung N."/>
            <person name="Uechi K."/>
            <person name="Horii T."/>
            <person name="Iida T."/>
            <person name="Fujita J."/>
            <person name="Nakamura S."/>
        </authorList>
    </citation>
    <scope>NUCLEOTIDE SEQUENCE [LARGE SCALE GENOMIC DNA]</scope>
    <source>
        <strain evidence="2 3">JCM 13392</strain>
    </source>
</reference>
<dbReference type="Proteomes" id="UP000465241">
    <property type="component" value="Unassembled WGS sequence"/>
</dbReference>
<dbReference type="Pfam" id="PF10067">
    <property type="entry name" value="DUF2306"/>
    <property type="match status" value="1"/>
</dbReference>
<feature type="transmembrane region" description="Helical" evidence="1">
    <location>
        <begin position="203"/>
        <end position="222"/>
    </location>
</feature>
<feature type="transmembrane region" description="Helical" evidence="1">
    <location>
        <begin position="129"/>
        <end position="149"/>
    </location>
</feature>
<feature type="transmembrane region" description="Helical" evidence="1">
    <location>
        <begin position="105"/>
        <end position="123"/>
    </location>
</feature>